<dbReference type="CDD" id="cd16015">
    <property type="entry name" value="LTA_synthase"/>
    <property type="match status" value="1"/>
</dbReference>
<sequence>MKREKYKLYTVISALVLLISIFIFGFTAWMVMNFGDVSFEQYYFSITSPTDGTPMSFYLKILQYVLLIIVVTILVSLVYVRILKKVKARMLIKKIGLGLVTLSIFAGSIVYMNTSLKISKYFFADKTTFFEENYVLPSSEILKFPQQKKNLIFIYVESYETTYLSKELGGNVDRNLIPNLTNIVNEKGSINFSNTDKLGGPFQAPETGYSIAAMYASQSGLPFKVPTNGNDYGNLYEFAPGTITLGDILKKEGYNTEFLVGADGVFAGVNNFYKTHGDFNILDLTIAKEKGLIPQDYSEWWGFEDKKLFEFSKQRLEEVSKLDDPFMMVIEADDSHFPDGYTDKSCPTDSTQPYENSISCVDGMVSDFIKYVQAQDYYEDTVIIVHGDHLSMEKNYFKTLDQNYLRTTFNAYINVDDALIKAAKNKNREMYIMDVFPTTLAAIGVDIKGDRLGLGTNLFSNVPTLYEYYGMDHVNEHLSNKSEYFFEEFLFSTKEYK</sequence>
<reference evidence="9 10" key="1">
    <citation type="submission" date="2015-10" db="EMBL/GenBank/DDBJ databases">
        <title>Erysipelothrix larvae sp. LV19 isolated from the larval gut of the rhinoceros beetle, Trypoxylus dichotomus.</title>
        <authorList>
            <person name="Lim S."/>
            <person name="Kim B.-C."/>
        </authorList>
    </citation>
    <scope>NUCLEOTIDE SEQUENCE [LARGE SCALE GENOMIC DNA]</scope>
    <source>
        <strain evidence="9 10">LV19</strain>
    </source>
</reference>
<dbReference type="KEGG" id="erl:AOC36_10690"/>
<feature type="transmembrane region" description="Helical" evidence="7">
    <location>
        <begin position="95"/>
        <end position="112"/>
    </location>
</feature>
<dbReference type="OrthoDB" id="9760224at2"/>
<evidence type="ECO:0000256" key="1">
    <source>
        <dbReference type="ARBA" id="ARBA00004651"/>
    </source>
</evidence>
<dbReference type="InterPro" id="IPR000917">
    <property type="entry name" value="Sulfatase_N"/>
</dbReference>
<dbReference type="Pfam" id="PF00884">
    <property type="entry name" value="Sulfatase"/>
    <property type="match status" value="1"/>
</dbReference>
<evidence type="ECO:0000259" key="8">
    <source>
        <dbReference type="Pfam" id="PF00884"/>
    </source>
</evidence>
<dbReference type="SUPFAM" id="SSF53649">
    <property type="entry name" value="Alkaline phosphatase-like"/>
    <property type="match status" value="1"/>
</dbReference>
<organism evidence="9 10">
    <name type="scientific">Erysipelothrix larvae</name>
    <dbReference type="NCBI Taxonomy" id="1514105"/>
    <lineage>
        <taxon>Bacteria</taxon>
        <taxon>Bacillati</taxon>
        <taxon>Bacillota</taxon>
        <taxon>Erysipelotrichia</taxon>
        <taxon>Erysipelotrichales</taxon>
        <taxon>Erysipelotrichaceae</taxon>
        <taxon>Erysipelothrix</taxon>
    </lineage>
</organism>
<evidence type="ECO:0000256" key="4">
    <source>
        <dbReference type="ARBA" id="ARBA00022692"/>
    </source>
</evidence>
<dbReference type="PANTHER" id="PTHR47371:SF3">
    <property type="entry name" value="PHOSPHOGLYCEROL TRANSFERASE I"/>
    <property type="match status" value="1"/>
</dbReference>
<gene>
    <name evidence="9" type="ORF">AOC36_10690</name>
</gene>
<proteinExistence type="predicted"/>
<dbReference type="Gene3D" id="3.40.720.10">
    <property type="entry name" value="Alkaline Phosphatase, subunit A"/>
    <property type="match status" value="1"/>
</dbReference>
<keyword evidence="4 7" id="KW-0812">Transmembrane</keyword>
<accession>A0A0X8H1N3</accession>
<name>A0A0X8H1N3_9FIRM</name>
<evidence type="ECO:0000313" key="9">
    <source>
        <dbReference type="EMBL" id="AMC94421.1"/>
    </source>
</evidence>
<evidence type="ECO:0000256" key="5">
    <source>
        <dbReference type="ARBA" id="ARBA00022989"/>
    </source>
</evidence>
<dbReference type="GO" id="GO:0005886">
    <property type="term" value="C:plasma membrane"/>
    <property type="evidence" value="ECO:0007669"/>
    <property type="project" value="UniProtKB-SubCell"/>
</dbReference>
<evidence type="ECO:0000313" key="10">
    <source>
        <dbReference type="Proteomes" id="UP000063781"/>
    </source>
</evidence>
<comment type="pathway">
    <text evidence="2">Cell wall biogenesis; lipoteichoic acid biosynthesis.</text>
</comment>
<dbReference type="STRING" id="1514105.AOC36_10690"/>
<comment type="subcellular location">
    <subcellularLocation>
        <location evidence="1">Cell membrane</location>
        <topology evidence="1">Multi-pass membrane protein</topology>
    </subcellularLocation>
</comment>
<dbReference type="EMBL" id="CP013213">
    <property type="protein sequence ID" value="AMC94421.1"/>
    <property type="molecule type" value="Genomic_DNA"/>
</dbReference>
<evidence type="ECO:0000256" key="6">
    <source>
        <dbReference type="ARBA" id="ARBA00023136"/>
    </source>
</evidence>
<protein>
    <recommendedName>
        <fullName evidence="8">Sulfatase N-terminal domain-containing protein</fullName>
    </recommendedName>
</protein>
<feature type="transmembrane region" description="Helical" evidence="7">
    <location>
        <begin position="61"/>
        <end position="83"/>
    </location>
</feature>
<dbReference type="InterPro" id="IPR017850">
    <property type="entry name" value="Alkaline_phosphatase_core_sf"/>
</dbReference>
<keyword evidence="10" id="KW-1185">Reference proteome</keyword>
<evidence type="ECO:0000256" key="7">
    <source>
        <dbReference type="SAM" id="Phobius"/>
    </source>
</evidence>
<dbReference type="AlphaFoldDB" id="A0A0X8H1N3"/>
<dbReference type="InterPro" id="IPR050448">
    <property type="entry name" value="OpgB/LTA_synthase_biosynth"/>
</dbReference>
<evidence type="ECO:0000256" key="3">
    <source>
        <dbReference type="ARBA" id="ARBA00022475"/>
    </source>
</evidence>
<feature type="transmembrane region" description="Helical" evidence="7">
    <location>
        <begin position="12"/>
        <end position="32"/>
    </location>
</feature>
<dbReference type="Proteomes" id="UP000063781">
    <property type="component" value="Chromosome"/>
</dbReference>
<keyword evidence="6 7" id="KW-0472">Membrane</keyword>
<feature type="domain" description="Sulfatase N-terminal" evidence="8">
    <location>
        <begin position="149"/>
        <end position="445"/>
    </location>
</feature>
<dbReference type="PANTHER" id="PTHR47371">
    <property type="entry name" value="LIPOTEICHOIC ACID SYNTHASE"/>
    <property type="match status" value="1"/>
</dbReference>
<dbReference type="RefSeq" id="WP_067634141.1">
    <property type="nucleotide sequence ID" value="NZ_CP013213.1"/>
</dbReference>
<keyword evidence="3" id="KW-1003">Cell membrane</keyword>
<keyword evidence="5 7" id="KW-1133">Transmembrane helix</keyword>
<evidence type="ECO:0000256" key="2">
    <source>
        <dbReference type="ARBA" id="ARBA00004936"/>
    </source>
</evidence>